<dbReference type="EMBL" id="JAUEPT010000066">
    <property type="protein sequence ID" value="KAK0435059.1"/>
    <property type="molecule type" value="Genomic_DNA"/>
</dbReference>
<dbReference type="AlphaFoldDB" id="A0AA39J3S0"/>
<comment type="caution">
    <text evidence="2">The sequence shown here is derived from an EMBL/GenBank/DDBJ whole genome shotgun (WGS) entry which is preliminary data.</text>
</comment>
<proteinExistence type="predicted"/>
<feature type="region of interest" description="Disordered" evidence="1">
    <location>
        <begin position="251"/>
        <end position="330"/>
    </location>
</feature>
<feature type="compositionally biased region" description="Pro residues" evidence="1">
    <location>
        <begin position="258"/>
        <end position="267"/>
    </location>
</feature>
<feature type="compositionally biased region" description="Polar residues" evidence="1">
    <location>
        <begin position="321"/>
        <end position="330"/>
    </location>
</feature>
<evidence type="ECO:0000256" key="1">
    <source>
        <dbReference type="SAM" id="MobiDB-lite"/>
    </source>
</evidence>
<accession>A0AA39J3S0</accession>
<evidence type="ECO:0000313" key="3">
    <source>
        <dbReference type="Proteomes" id="UP001175226"/>
    </source>
</evidence>
<dbReference type="Proteomes" id="UP001175226">
    <property type="component" value="Unassembled WGS sequence"/>
</dbReference>
<keyword evidence="3" id="KW-1185">Reference proteome</keyword>
<evidence type="ECO:0000313" key="2">
    <source>
        <dbReference type="EMBL" id="KAK0435059.1"/>
    </source>
</evidence>
<organism evidence="2 3">
    <name type="scientific">Armillaria borealis</name>
    <dbReference type="NCBI Taxonomy" id="47425"/>
    <lineage>
        <taxon>Eukaryota</taxon>
        <taxon>Fungi</taxon>
        <taxon>Dikarya</taxon>
        <taxon>Basidiomycota</taxon>
        <taxon>Agaricomycotina</taxon>
        <taxon>Agaricomycetes</taxon>
        <taxon>Agaricomycetidae</taxon>
        <taxon>Agaricales</taxon>
        <taxon>Marasmiineae</taxon>
        <taxon>Physalacriaceae</taxon>
        <taxon>Armillaria</taxon>
    </lineage>
</organism>
<feature type="compositionally biased region" description="Acidic residues" evidence="1">
    <location>
        <begin position="275"/>
        <end position="287"/>
    </location>
</feature>
<gene>
    <name evidence="2" type="ORF">EV421DRAFT_1262417</name>
</gene>
<reference evidence="2" key="1">
    <citation type="submission" date="2023-06" db="EMBL/GenBank/DDBJ databases">
        <authorList>
            <consortium name="Lawrence Berkeley National Laboratory"/>
            <person name="Ahrendt S."/>
            <person name="Sahu N."/>
            <person name="Indic B."/>
            <person name="Wong-Bajracharya J."/>
            <person name="Merenyi Z."/>
            <person name="Ke H.-M."/>
            <person name="Monk M."/>
            <person name="Kocsube S."/>
            <person name="Drula E."/>
            <person name="Lipzen A."/>
            <person name="Balint B."/>
            <person name="Henrissat B."/>
            <person name="Andreopoulos B."/>
            <person name="Martin F.M."/>
            <person name="Harder C.B."/>
            <person name="Rigling D."/>
            <person name="Ford K.L."/>
            <person name="Foster G.D."/>
            <person name="Pangilinan J."/>
            <person name="Papanicolaou A."/>
            <person name="Barry K."/>
            <person name="LaButti K."/>
            <person name="Viragh M."/>
            <person name="Koriabine M."/>
            <person name="Yan M."/>
            <person name="Riley R."/>
            <person name="Champramary S."/>
            <person name="Plett K.L."/>
            <person name="Tsai I.J."/>
            <person name="Slot J."/>
            <person name="Sipos G."/>
            <person name="Plett J."/>
            <person name="Nagy L.G."/>
            <person name="Grigoriev I.V."/>
        </authorList>
    </citation>
    <scope>NUCLEOTIDE SEQUENCE</scope>
    <source>
        <strain evidence="2">FPL87.14</strain>
    </source>
</reference>
<name>A0AA39J3S0_9AGAR</name>
<sequence>MIGKSRTEQRKCIRRFWKINHDFLNPNGRPIKIGDFGEMDKETLSFQHEGNIFEHPDSKDIMARWSTQVIGVSTVDQVFQHTGNVRRIDLPVGVGAGLTGTVEGNVTAQFQFTKKRAVLLCMYDVKHSVLPVFKNWIKDLSEIPLFKAKVVVTQAHTCSHYDLAMQTQGNRAVGMTVNASSPIPVAPAITASADVGFHVSDDAGAHLSWRGRKSAECDSFVPMYHARRIAAPRSGISYYVLGDPTFVMDYDDSGSLSPPSPPSPPSPAAEYGSDVSEEFAEPVELDDAPPAPLAPSSDMHGVPVYEEFSEPGEPVEHDDASSTPLSPSSVTHDAPVYENFDDSKFWPLVGGLDEYVYPCLRLPFLIYASQCFSTMERPR</sequence>
<protein>
    <submittedName>
        <fullName evidence="2">Uncharacterized protein</fullName>
    </submittedName>
</protein>